<name>A0AAV5RWA2_MAUHU</name>
<dbReference type="Gene3D" id="3.70.10.10">
    <property type="match status" value="1"/>
</dbReference>
<dbReference type="PRINTS" id="PR02063">
    <property type="entry name" value="DNADAMAGECP1"/>
</dbReference>
<dbReference type="InterPro" id="IPR026217">
    <property type="entry name" value="Ddc1"/>
</dbReference>
<proteinExistence type="predicted"/>
<feature type="compositionally biased region" description="Basic and acidic residues" evidence="1">
    <location>
        <begin position="522"/>
        <end position="557"/>
    </location>
</feature>
<organism evidence="2 3">
    <name type="scientific">Maudiozyma humilis</name>
    <name type="common">Sour dough yeast</name>
    <name type="synonym">Kazachstania humilis</name>
    <dbReference type="NCBI Taxonomy" id="51915"/>
    <lineage>
        <taxon>Eukaryota</taxon>
        <taxon>Fungi</taxon>
        <taxon>Dikarya</taxon>
        <taxon>Ascomycota</taxon>
        <taxon>Saccharomycotina</taxon>
        <taxon>Saccharomycetes</taxon>
        <taxon>Saccharomycetales</taxon>
        <taxon>Saccharomycetaceae</taxon>
        <taxon>Maudiozyma</taxon>
    </lineage>
</organism>
<reference evidence="2 3" key="1">
    <citation type="journal article" date="2023" name="Elife">
        <title>Identification of key yeast species and microbe-microbe interactions impacting larval growth of Drosophila in the wild.</title>
        <authorList>
            <person name="Mure A."/>
            <person name="Sugiura Y."/>
            <person name="Maeda R."/>
            <person name="Honda K."/>
            <person name="Sakurai N."/>
            <person name="Takahashi Y."/>
            <person name="Watada M."/>
            <person name="Katoh T."/>
            <person name="Gotoh A."/>
            <person name="Gotoh Y."/>
            <person name="Taniguchi I."/>
            <person name="Nakamura K."/>
            <person name="Hayashi T."/>
            <person name="Katayama T."/>
            <person name="Uemura T."/>
            <person name="Hattori Y."/>
        </authorList>
    </citation>
    <scope>NUCLEOTIDE SEQUENCE [LARGE SCALE GENOMIC DNA]</scope>
    <source>
        <strain evidence="2 3">KH-74</strain>
    </source>
</reference>
<accession>A0AAV5RWA2</accession>
<dbReference type="InterPro" id="IPR007268">
    <property type="entry name" value="Rad9/Ddc1"/>
</dbReference>
<feature type="region of interest" description="Disordered" evidence="1">
    <location>
        <begin position="522"/>
        <end position="586"/>
    </location>
</feature>
<evidence type="ECO:0000313" key="2">
    <source>
        <dbReference type="EMBL" id="GMM55870.1"/>
    </source>
</evidence>
<dbReference type="AlphaFoldDB" id="A0AAV5RWA2"/>
<dbReference type="SUPFAM" id="SSF55979">
    <property type="entry name" value="DNA clamp"/>
    <property type="match status" value="1"/>
</dbReference>
<gene>
    <name evidence="2" type="ORF">DAKH74_024860</name>
</gene>
<dbReference type="InterPro" id="IPR046938">
    <property type="entry name" value="DNA_clamp_sf"/>
</dbReference>
<dbReference type="GO" id="GO:0031573">
    <property type="term" value="P:mitotic intra-S DNA damage checkpoint signaling"/>
    <property type="evidence" value="ECO:0007669"/>
    <property type="project" value="InterPro"/>
</dbReference>
<sequence>MSFRASLSTIDKHNVWYRAVYILSSIEETMNMTITNSEIILWTVNTTFTTLCQVRFSSSFFDQYEFKPYEIMFGDDGLQIMTDSHGVDHKFYSIQFTAKYLATISKRPEKEAISYFSIAINNSSTCPDSLINRLLVYVEMESMISKEYSHAFNPVKYDPVLLSLKYKRMFLNAFGSAAKSDSSDGQLNPASVEVFNAVEHELATTIFDEDEIVRVRRKEELTNEDEINFISFNQALIRSFMENCNVGLTNDMELKVNSKTFVLTAFTKEIVAKNGDLLRNAVRSNNSFSVNNLDHCCLFSTTPVNEYPKKKNADQKVIIFKAKDFKNFVSMANVWGGLQGNNYNSIAMWFRLPGDPIVMEMSKGGVKIELCEVTDGVMGTVANVQLPAPVTYQEVTVASPSRNEGKNKHPSREKAALKMNYLRDERKLQPISPKIRDSRVSPLKNTGVHVDSTTNIAELANKQYNPRQLFVRESSGIDDDYQREKYVEENGSNPNVSNIFSDFAEQTPVNVPLERQKTTIEWGKRRAETQNPPEQRESKRQIRDQRSVLTREKKRYVQESAEDNEEDENEMQLGPTQRAAPKGLFD</sequence>
<dbReference type="GO" id="GO:0071479">
    <property type="term" value="P:cellular response to ionizing radiation"/>
    <property type="evidence" value="ECO:0007669"/>
    <property type="project" value="TreeGrafter"/>
</dbReference>
<dbReference type="Proteomes" id="UP001377567">
    <property type="component" value="Unassembled WGS sequence"/>
</dbReference>
<feature type="compositionally biased region" description="Acidic residues" evidence="1">
    <location>
        <begin position="560"/>
        <end position="570"/>
    </location>
</feature>
<protein>
    <submittedName>
        <fullName evidence="2">Ddc1 protein</fullName>
    </submittedName>
</protein>
<dbReference type="GO" id="GO:0000725">
    <property type="term" value="P:recombinational repair"/>
    <property type="evidence" value="ECO:0007669"/>
    <property type="project" value="InterPro"/>
</dbReference>
<dbReference type="GO" id="GO:0051321">
    <property type="term" value="P:meiotic cell cycle"/>
    <property type="evidence" value="ECO:0007669"/>
    <property type="project" value="InterPro"/>
</dbReference>
<dbReference type="GO" id="GO:0030896">
    <property type="term" value="C:checkpoint clamp complex"/>
    <property type="evidence" value="ECO:0007669"/>
    <property type="project" value="InterPro"/>
</dbReference>
<dbReference type="PANTHER" id="PTHR15237">
    <property type="entry name" value="DNA REPAIR PROTEIN RAD9"/>
    <property type="match status" value="1"/>
</dbReference>
<dbReference type="GO" id="GO:0000076">
    <property type="term" value="P:DNA replication checkpoint signaling"/>
    <property type="evidence" value="ECO:0007669"/>
    <property type="project" value="TreeGrafter"/>
</dbReference>
<evidence type="ECO:0000313" key="3">
    <source>
        <dbReference type="Proteomes" id="UP001377567"/>
    </source>
</evidence>
<comment type="caution">
    <text evidence="2">The sequence shown here is derived from an EMBL/GenBank/DDBJ whole genome shotgun (WGS) entry which is preliminary data.</text>
</comment>
<dbReference type="PANTHER" id="PTHR15237:SF0">
    <property type="entry name" value="CELL CYCLE CHECKPOINT CONTROL PROTEIN"/>
    <property type="match status" value="1"/>
</dbReference>
<keyword evidence="3" id="KW-1185">Reference proteome</keyword>
<dbReference type="EMBL" id="BTGD01000006">
    <property type="protein sequence ID" value="GMM55870.1"/>
    <property type="molecule type" value="Genomic_DNA"/>
</dbReference>
<evidence type="ECO:0000256" key="1">
    <source>
        <dbReference type="SAM" id="MobiDB-lite"/>
    </source>
</evidence>